<keyword evidence="2" id="KW-1185">Reference proteome</keyword>
<dbReference type="Proteomes" id="UP000578112">
    <property type="component" value="Unassembled WGS sequence"/>
</dbReference>
<name>A0A7W7MSP2_9ACTN</name>
<evidence type="ECO:0000313" key="2">
    <source>
        <dbReference type="Proteomes" id="UP000578112"/>
    </source>
</evidence>
<comment type="caution">
    <text evidence="1">The sequence shown here is derived from an EMBL/GenBank/DDBJ whole genome shotgun (WGS) entry which is preliminary data.</text>
</comment>
<proteinExistence type="predicted"/>
<protein>
    <submittedName>
        <fullName evidence="1">Uncharacterized protein</fullName>
    </submittedName>
</protein>
<dbReference type="RefSeq" id="WP_184996034.1">
    <property type="nucleotide sequence ID" value="NZ_JACHNH010000001.1"/>
</dbReference>
<evidence type="ECO:0000313" key="1">
    <source>
        <dbReference type="EMBL" id="MBB4764900.1"/>
    </source>
</evidence>
<gene>
    <name evidence="1" type="ORF">BJ971_005456</name>
</gene>
<organism evidence="1 2">
    <name type="scientific">Actinoplanes digitatis</name>
    <dbReference type="NCBI Taxonomy" id="1868"/>
    <lineage>
        <taxon>Bacteria</taxon>
        <taxon>Bacillati</taxon>
        <taxon>Actinomycetota</taxon>
        <taxon>Actinomycetes</taxon>
        <taxon>Micromonosporales</taxon>
        <taxon>Micromonosporaceae</taxon>
        <taxon>Actinoplanes</taxon>
    </lineage>
</organism>
<dbReference type="EMBL" id="JACHNH010000001">
    <property type="protein sequence ID" value="MBB4764900.1"/>
    <property type="molecule type" value="Genomic_DNA"/>
</dbReference>
<reference evidence="1 2" key="1">
    <citation type="submission" date="2020-08" db="EMBL/GenBank/DDBJ databases">
        <title>Sequencing the genomes of 1000 actinobacteria strains.</title>
        <authorList>
            <person name="Klenk H.-P."/>
        </authorList>
    </citation>
    <scope>NUCLEOTIDE SEQUENCE [LARGE SCALE GENOMIC DNA]</scope>
    <source>
        <strain evidence="1 2">DSM 43149</strain>
    </source>
</reference>
<sequence>MYRDDGWVQIHAASAYHRSQSVPIDGQFFVDRGTEFGENASGEGDGICDRQRQSDIRLEYVRTHSACGETRSPGSGPGAD</sequence>
<accession>A0A7W7MSP2</accession>
<dbReference type="AlphaFoldDB" id="A0A7W7MSP2"/>